<dbReference type="EMBL" id="KZ819640">
    <property type="protein sequence ID" value="PWN87452.1"/>
    <property type="molecule type" value="Genomic_DNA"/>
</dbReference>
<dbReference type="GeneID" id="37047244"/>
<keyword evidence="3" id="KW-1185">Reference proteome</keyword>
<feature type="region of interest" description="Disordered" evidence="1">
    <location>
        <begin position="531"/>
        <end position="620"/>
    </location>
</feature>
<dbReference type="PANTHER" id="PTHR28153:SF1">
    <property type="entry name" value="DUF4484 DOMAIN-CONTAINING PROTEIN"/>
    <property type="match status" value="1"/>
</dbReference>
<evidence type="ECO:0000313" key="3">
    <source>
        <dbReference type="Proteomes" id="UP000245768"/>
    </source>
</evidence>
<reference evidence="2 3" key="1">
    <citation type="journal article" date="2018" name="Mol. Biol. Evol.">
        <title>Broad Genomic Sampling Reveals a Smut Pathogenic Ancestry of the Fungal Clade Ustilaginomycotina.</title>
        <authorList>
            <person name="Kijpornyongpan T."/>
            <person name="Mondo S.J."/>
            <person name="Barry K."/>
            <person name="Sandor L."/>
            <person name="Lee J."/>
            <person name="Lipzen A."/>
            <person name="Pangilinan J."/>
            <person name="LaButti K."/>
            <person name="Hainaut M."/>
            <person name="Henrissat B."/>
            <person name="Grigoriev I.V."/>
            <person name="Spatafora J.W."/>
            <person name="Aime M.C."/>
        </authorList>
    </citation>
    <scope>NUCLEOTIDE SEQUENCE [LARGE SCALE GENOMIC DNA]</scope>
    <source>
        <strain evidence="2 3">MCA 4198</strain>
    </source>
</reference>
<dbReference type="Pfam" id="PF09804">
    <property type="entry name" value="DENND11"/>
    <property type="match status" value="1"/>
</dbReference>
<accession>A0A316YE34</accession>
<feature type="compositionally biased region" description="Acidic residues" evidence="1">
    <location>
        <begin position="531"/>
        <end position="549"/>
    </location>
</feature>
<dbReference type="AlphaFoldDB" id="A0A316YE34"/>
<protein>
    <recommendedName>
        <fullName evidence="4">DUF4484 domain-containing protein</fullName>
    </recommendedName>
</protein>
<dbReference type="InParanoid" id="A0A316YE34"/>
<gene>
    <name evidence="2" type="ORF">FA10DRAFT_304218</name>
</gene>
<feature type="compositionally biased region" description="Low complexity" evidence="1">
    <location>
        <begin position="451"/>
        <end position="472"/>
    </location>
</feature>
<feature type="region of interest" description="Disordered" evidence="1">
    <location>
        <begin position="63"/>
        <end position="83"/>
    </location>
</feature>
<dbReference type="OrthoDB" id="2152680at2759"/>
<dbReference type="STRING" id="215250.A0A316YE34"/>
<dbReference type="RefSeq" id="XP_025374650.1">
    <property type="nucleotide sequence ID" value="XM_025525328.1"/>
</dbReference>
<evidence type="ECO:0000256" key="1">
    <source>
        <dbReference type="SAM" id="MobiDB-lite"/>
    </source>
</evidence>
<evidence type="ECO:0000313" key="2">
    <source>
        <dbReference type="EMBL" id="PWN87452.1"/>
    </source>
</evidence>
<feature type="region of interest" description="Disordered" evidence="1">
    <location>
        <begin position="435"/>
        <end position="473"/>
    </location>
</feature>
<dbReference type="Proteomes" id="UP000245768">
    <property type="component" value="Unassembled WGS sequence"/>
</dbReference>
<proteinExistence type="predicted"/>
<dbReference type="InterPro" id="IPR053056">
    <property type="entry name" value="Lipid_Metab_Assoc_Protein"/>
</dbReference>
<feature type="compositionally biased region" description="Acidic residues" evidence="1">
    <location>
        <begin position="605"/>
        <end position="620"/>
    </location>
</feature>
<organism evidence="2 3">
    <name type="scientific">Acaromyces ingoldii</name>
    <dbReference type="NCBI Taxonomy" id="215250"/>
    <lineage>
        <taxon>Eukaryota</taxon>
        <taxon>Fungi</taxon>
        <taxon>Dikarya</taxon>
        <taxon>Basidiomycota</taxon>
        <taxon>Ustilaginomycotina</taxon>
        <taxon>Exobasidiomycetes</taxon>
        <taxon>Exobasidiales</taxon>
        <taxon>Cryptobasidiaceae</taxon>
        <taxon>Acaromyces</taxon>
    </lineage>
</organism>
<dbReference type="GO" id="GO:0005811">
    <property type="term" value="C:lipid droplet"/>
    <property type="evidence" value="ECO:0007669"/>
    <property type="project" value="TreeGrafter"/>
</dbReference>
<feature type="compositionally biased region" description="Basic and acidic residues" evidence="1">
    <location>
        <begin position="562"/>
        <end position="574"/>
    </location>
</feature>
<sequence length="818" mass="88157">MTSSSAHLDLPSAAAAAAAASTTAATAMSRTASFERPLRNALGIFVAHFHVRRGNEIVWSRAAPSVDSSADESASSSSPETKRSFDLSGVEWKVLPSGSHLVERDVIYFEPPGSSNAGQGSSRIGVACFRNRRLSEGEGHTGAPDEDDQRGARMIAVGTIVECGESTPYAHLAATLAHLPRLEKLADSVAADPLCRGILEEWLDMHKLSQVSTATGASKKRDLTTSLPLYSHDPMLQLPAISTSLGPLLPTILKQLLLPSYRLLIFCPAGSPSFRAGAIAYALGELVHGADQADRPLVNTQVDADQEEKNLVVRGLIGLHDIATLEDEAKSQASRPSWIAWSADKILLDKPHLFDALLDLTPIAQAAALIKSTAYGDHAPTTLPRLMRVHRPDGSEAKPRPMLKRHTWTTREFSVFRGLDEQASLMTTTRFRRLRRKGSRVSLQQKPPAPEAAAKPFSSSSPSSSSIGPLSRSRSRTNILSTMAAFLRFWLSGWWILPAQWRLNLRESYGYVPLSIRGDGGVRASIMLLPDSDEEEEEEEDEDEEEEVEGGGVGAEGGGEGGGERGEGGEEREAGAAVGRRQAQGPGSSSPRLRKKSSRSLRMEADEDEDGSGIDLIDEDPDPIMAAVGAMSQAQRRRRSQPPSAAGAVGDVVAHQVDGSRRASSPLSSRFSIRTGSGAWGEETEWDEEEEEKHLVRQSARLSKALHNVWSEWTADLVLGVQDLVEDKADVGDELRGGMLQESLGRNETDVGGDDQQASLLVAHDDATPIHLSASDVSVLGLSGANDVDVALIEALAFTVTDRPVLVKRGWPLVSWLW</sequence>
<dbReference type="PANTHER" id="PTHR28153">
    <property type="entry name" value="PROTEIN, PUTATIVE-RELATED"/>
    <property type="match status" value="1"/>
</dbReference>
<evidence type="ECO:0008006" key="4">
    <source>
        <dbReference type="Google" id="ProtNLM"/>
    </source>
</evidence>
<dbReference type="InterPro" id="IPR018626">
    <property type="entry name" value="LCHN/Anr2"/>
</dbReference>
<feature type="compositionally biased region" description="Gly residues" evidence="1">
    <location>
        <begin position="550"/>
        <end position="561"/>
    </location>
</feature>
<name>A0A316YE34_9BASI</name>
<feature type="compositionally biased region" description="Low complexity" evidence="1">
    <location>
        <begin position="63"/>
        <end position="79"/>
    </location>
</feature>